<protein>
    <submittedName>
        <fullName evidence="1">Uncharacterized protein</fullName>
    </submittedName>
</protein>
<dbReference type="EMBL" id="LR797503">
    <property type="protein sequence ID" value="CAB4221377.1"/>
    <property type="molecule type" value="Genomic_DNA"/>
</dbReference>
<proteinExistence type="predicted"/>
<organism evidence="1">
    <name type="scientific">uncultured Caudovirales phage</name>
    <dbReference type="NCBI Taxonomy" id="2100421"/>
    <lineage>
        <taxon>Viruses</taxon>
        <taxon>Duplodnaviria</taxon>
        <taxon>Heunggongvirae</taxon>
        <taxon>Uroviricota</taxon>
        <taxon>Caudoviricetes</taxon>
        <taxon>Peduoviridae</taxon>
        <taxon>Maltschvirus</taxon>
        <taxon>Maltschvirus maltsch</taxon>
    </lineage>
</organism>
<gene>
    <name evidence="1" type="ORF">UFOVP1636_275</name>
</gene>
<reference evidence="1" key="1">
    <citation type="submission" date="2020-05" db="EMBL/GenBank/DDBJ databases">
        <authorList>
            <person name="Chiriac C."/>
            <person name="Salcher M."/>
            <person name="Ghai R."/>
            <person name="Kavagutti S V."/>
        </authorList>
    </citation>
    <scope>NUCLEOTIDE SEQUENCE</scope>
</reference>
<sequence length="83" mass="9453">MNERIRELNLQAMSIVMNGSDPDGDVDKMYIPLEFTKKFAELIVRECASKVDWIYAEKGITIDGVNFTVTQGDLIKQHFGVEE</sequence>
<name>A0A6J5T485_9CAUD</name>
<evidence type="ECO:0000313" key="1">
    <source>
        <dbReference type="EMBL" id="CAB4221377.1"/>
    </source>
</evidence>
<accession>A0A6J5T485</accession>